<name>A0AAV5SEB6_9BILA</name>
<sequence length="65" mass="7182">KLTPAFSSALVIELWNVRQGPSKVKFFLKNGHDALFVPTGPGDSYSTLPLIKQMASEYAIDEPME</sequence>
<gene>
    <name evidence="1" type="ORF">PENTCL1PPCAC_3583</name>
</gene>
<feature type="non-terminal residue" evidence="1">
    <location>
        <position position="1"/>
    </location>
</feature>
<dbReference type="Proteomes" id="UP001432027">
    <property type="component" value="Unassembled WGS sequence"/>
</dbReference>
<organism evidence="1 2">
    <name type="scientific">Pristionchus entomophagus</name>
    <dbReference type="NCBI Taxonomy" id="358040"/>
    <lineage>
        <taxon>Eukaryota</taxon>
        <taxon>Metazoa</taxon>
        <taxon>Ecdysozoa</taxon>
        <taxon>Nematoda</taxon>
        <taxon>Chromadorea</taxon>
        <taxon>Rhabditida</taxon>
        <taxon>Rhabditina</taxon>
        <taxon>Diplogasteromorpha</taxon>
        <taxon>Diplogasteroidea</taxon>
        <taxon>Neodiplogasteridae</taxon>
        <taxon>Pristionchus</taxon>
    </lineage>
</organism>
<evidence type="ECO:0000313" key="1">
    <source>
        <dbReference type="EMBL" id="GMS81408.1"/>
    </source>
</evidence>
<keyword evidence="2" id="KW-1185">Reference proteome</keyword>
<comment type="caution">
    <text evidence="1">The sequence shown here is derived from an EMBL/GenBank/DDBJ whole genome shotgun (WGS) entry which is preliminary data.</text>
</comment>
<dbReference type="EMBL" id="BTSX01000001">
    <property type="protein sequence ID" value="GMS81408.1"/>
    <property type="molecule type" value="Genomic_DNA"/>
</dbReference>
<accession>A0AAV5SEB6</accession>
<proteinExistence type="predicted"/>
<protein>
    <submittedName>
        <fullName evidence="1">Uncharacterized protein</fullName>
    </submittedName>
</protein>
<reference evidence="1" key="1">
    <citation type="submission" date="2023-10" db="EMBL/GenBank/DDBJ databases">
        <title>Genome assembly of Pristionchus species.</title>
        <authorList>
            <person name="Yoshida K."/>
            <person name="Sommer R.J."/>
        </authorList>
    </citation>
    <scope>NUCLEOTIDE SEQUENCE</scope>
    <source>
        <strain evidence="1">RS0144</strain>
    </source>
</reference>
<dbReference type="AlphaFoldDB" id="A0AAV5SEB6"/>
<feature type="non-terminal residue" evidence="1">
    <location>
        <position position="65"/>
    </location>
</feature>
<evidence type="ECO:0000313" key="2">
    <source>
        <dbReference type="Proteomes" id="UP001432027"/>
    </source>
</evidence>